<proteinExistence type="predicted"/>
<accession>A0A0C1DEF5</accession>
<dbReference type="AlphaFoldDB" id="A0A0C1DEF5"/>
<evidence type="ECO:0008006" key="3">
    <source>
        <dbReference type="Google" id="ProtNLM"/>
    </source>
</evidence>
<dbReference type="Proteomes" id="UP000031246">
    <property type="component" value="Unassembled WGS sequence"/>
</dbReference>
<dbReference type="EMBL" id="JSYN01000020">
    <property type="protein sequence ID" value="KIA92335.1"/>
    <property type="molecule type" value="Genomic_DNA"/>
</dbReference>
<keyword evidence="2" id="KW-1185">Reference proteome</keyword>
<organism evidence="1 2">
    <name type="scientific">Pedobacter kyungheensis</name>
    <dbReference type="NCBI Taxonomy" id="1069985"/>
    <lineage>
        <taxon>Bacteria</taxon>
        <taxon>Pseudomonadati</taxon>
        <taxon>Bacteroidota</taxon>
        <taxon>Sphingobacteriia</taxon>
        <taxon>Sphingobacteriales</taxon>
        <taxon>Sphingobacteriaceae</taxon>
        <taxon>Pedobacter</taxon>
    </lineage>
</organism>
<comment type="caution">
    <text evidence="1">The sequence shown here is derived from an EMBL/GenBank/DDBJ whole genome shotgun (WGS) entry which is preliminary data.</text>
</comment>
<name>A0A0C1DEF5_9SPHI</name>
<evidence type="ECO:0000313" key="1">
    <source>
        <dbReference type="EMBL" id="KIA92335.1"/>
    </source>
</evidence>
<sequence length="1241" mass="138062">MAMPLALLCAIGSSIKAQPKVPVSPEAAALTKMVNYPVNFNTGIPDISVPLYTLQSGNLSMPITLSYHSGGFKIQEKATRSGMGWSLSSDIQITRSVNGIDDLGPGGYLQNSLIKVFKDNRPDLQYPISDNDALDNHRIASGEHDGMPDKFNYKLLNKSGSFYFRKDEAGSGYSIVPVPFDNLKITYVEGEFIIVDTDGTTYYFGARGQMNVGDRASKNVEFTGLIKTAFKCRKIENVNKTESLNFTYVLKAPVKFNGINQSIEYYTNENPCGMDTYYRADQIAGPYPTYERLMSAYRPFRLSSPRYMEHQSNGRSIFHFPYLDASNNVVEKTYPSEIPNSNLSTVYGIALARIDFRNGYVEFNGAEQLNSIKVKRLDNQQVKSFDFFQSVALPQNIAGFGEANGSDYSTRYLDSIKCSGSTTAFETYKFLYGSKFCFGDHLQGKDAWGYPNAFTAQVNQNIGFTSIPETKITQMFYNSPQDACFGNGVSSVFTFGSSNSQNKNVEAVDELPLNAGMLKRIIYPTGGYVDFEFEANAARQAVGQQQDLYAMTGGLRIKTISHYDGRSTKPATYKYYRYGDMEDGTGILINSPYREYDLARKTFKPYNYSQVVAYMAGPGSTNIGEDFTPIPSNCGTRGCIQVKFSERRTTYIPASSTDYTYPNGAPIYYTKVTEYNNDLGGITGKKVYNYYLPGQFLPYSFSSDAMITGTNIPVLQTDGLMGVERLIEDYSFESGKFSLVHSKEFTYSKYSKTDQIRVVYSYPKMDYSFLDGYPLGLSDASLYNLNNSFSNASQNVYDVFNAGQYGIQVAKLLLSAESEKWLKGDDVTVKNTVYEYNNSSYPQISKIITSGKNNGTVSKVFKYAYDFPGLAICDTMKNRNMVSQVIEEISYATNDSNVQIETSHSKTDYAALHSGMHVLPVTLHKSVAGAPLEVAMSFDLYDDHENVLQLTEKSKLLKTYLWGYNDQYPIAEVNGAGYYEVTSAFNASQVYTATTPAEIKAIGSSISTALPQVMVSTYAHIPMIGIAALTAPDGRSKYFSYDDYGRLVMVKDDQGYIVKKHEYVLAKTPAIAKTLNTVNNPMMLTFNHVYSDNVRRVVNSVQPAGAFFNPISSLSANTYAEQNLNSYWSSMIVGEDSEGPEANVLLKLNTWPSASNVPRAVYVDLLQNNSIVVSKRIPYNTPTNNFAELYIAPGEYKLGIRFEDNYNGSLSRLVWGSTVLRSGDLVNLQAGTEHTIVLFNE</sequence>
<gene>
    <name evidence="1" type="ORF">OC25_16750</name>
</gene>
<evidence type="ECO:0000313" key="2">
    <source>
        <dbReference type="Proteomes" id="UP000031246"/>
    </source>
</evidence>
<protein>
    <recommendedName>
        <fullName evidence="3">YD repeat-containing protein</fullName>
    </recommendedName>
</protein>
<reference evidence="1 2" key="1">
    <citation type="submission" date="2014-10" db="EMBL/GenBank/DDBJ databases">
        <title>Pedobacter Kyungheensis.</title>
        <authorList>
            <person name="Anderson B.M."/>
            <person name="Newman J.D."/>
        </authorList>
    </citation>
    <scope>NUCLEOTIDE SEQUENCE [LARGE SCALE GENOMIC DNA]</scope>
    <source>
        <strain evidence="1 2">KACC 16221</strain>
    </source>
</reference>